<sequence>MSAQPTELGDLLGYLLDGSRHAQTGSVVGSLLASTFSELVPDAPRLLSADTLLGWQRVIPDRELSPVLKWFTKGSVTLLALLARQPAIGTGLQYRIYSSADAPLSHCGRFEPAQTAVICQDKAPASGNLLGQNRLDSASEVYQDATAALADLLDDAFVAQSIIVLGSISQVYLDACRTITAPARQRLFENLCLDFARPLCNFAVPPQDRTIFELTTGQEAYLDSIRHDEITMIVKANHYPFEIPYSLARNSVASCIRLSKSGKVGFDDPCISWSLVHADMSLASLQTVAEYRGRIVQQGLKTLAELVIDRTAHLIRTRVSHEIRQRSLPISIDQISLHASSDLDNARAHRFFKAIGFEQVGMGTAWIGFTNGKDREALAAFGDVLASAGIDLKPQCCIVLLLFVLVQDTCAVSSASVNLAACANALDPHAFVLSNDFNRLVRRQNRSSSAASSSEATSSTTDISLVATHQSTSTASQTLSVASSSDAPDTVSTTSPTPSPSLSSTVSSTVAPSPTVSNSVSIRISTIDGRTTVTYAATIPAAASPTTSDSDGAATTSNSTSNTVPSTSSWLIPTCIIAGLALLFMACFLVYRCVTASRFSDFDRELGGAIKWPEIQDTHVGTGPLAPFETHRIAGAGLADEDDKSMRSRFDSSKSSRIATGEAIELWHNPSGHGTGGSFKSHYSDAQGQEQRPSPQRSPSHLAKQDYVPQRIGTPSTRSSDSTQGLLAHGSTGLDSQPDRTSVDSSGTGFQTAEQSSH</sequence>
<dbReference type="EMBL" id="BABT02000062">
    <property type="protein sequence ID" value="GAA95679.1"/>
    <property type="molecule type" value="Genomic_DNA"/>
</dbReference>
<gene>
    <name evidence="3" type="primary">Mo02336</name>
    <name evidence="3" type="ORF">E5Q_02336</name>
</gene>
<feature type="region of interest" description="Disordered" evidence="1">
    <location>
        <begin position="542"/>
        <end position="567"/>
    </location>
</feature>
<feature type="compositionally biased region" description="Polar residues" evidence="1">
    <location>
        <begin position="684"/>
        <end position="699"/>
    </location>
</feature>
<reference evidence="3 4" key="2">
    <citation type="journal article" date="2012" name="Open Biol.">
        <title>Characteristics of nucleosomes and linker DNA regions on the genome of the basidiomycete Mixia osmundae revealed by mono- and dinucleosome mapping.</title>
        <authorList>
            <person name="Nishida H."/>
            <person name="Kondo S."/>
            <person name="Matsumoto T."/>
            <person name="Suzuki Y."/>
            <person name="Yoshikawa H."/>
            <person name="Taylor T.D."/>
            <person name="Sugiyama J."/>
        </authorList>
    </citation>
    <scope>NUCLEOTIDE SEQUENCE [LARGE SCALE GENOMIC DNA]</scope>
    <source>
        <strain evidence="4">CBS 9802 / IAM 14324 / JCM 22182 / KY 12970</strain>
    </source>
</reference>
<feature type="transmembrane region" description="Helical" evidence="2">
    <location>
        <begin position="570"/>
        <end position="591"/>
    </location>
</feature>
<keyword evidence="2" id="KW-1133">Transmembrane helix</keyword>
<evidence type="ECO:0000313" key="4">
    <source>
        <dbReference type="Proteomes" id="UP000009131"/>
    </source>
</evidence>
<dbReference type="STRING" id="764103.G7DYL9"/>
<feature type="region of interest" description="Disordered" evidence="1">
    <location>
        <begin position="636"/>
        <end position="758"/>
    </location>
</feature>
<keyword evidence="4" id="KW-1185">Reference proteome</keyword>
<reference evidence="3 4" key="1">
    <citation type="journal article" date="2011" name="J. Gen. Appl. Microbiol.">
        <title>Draft genome sequencing of the enigmatic basidiomycete Mixia osmundae.</title>
        <authorList>
            <person name="Nishida H."/>
            <person name="Nagatsuka Y."/>
            <person name="Sugiyama J."/>
        </authorList>
    </citation>
    <scope>NUCLEOTIDE SEQUENCE [LARGE SCALE GENOMIC DNA]</scope>
    <source>
        <strain evidence="4">CBS 9802 / IAM 14324 / JCM 22182 / KY 12970</strain>
    </source>
</reference>
<dbReference type="Proteomes" id="UP000009131">
    <property type="component" value="Unassembled WGS sequence"/>
</dbReference>
<evidence type="ECO:0000256" key="2">
    <source>
        <dbReference type="SAM" id="Phobius"/>
    </source>
</evidence>
<dbReference type="AlphaFoldDB" id="G7DYL9"/>
<accession>G7DYL9</accession>
<proteinExistence type="predicted"/>
<dbReference type="eggNOG" id="ENOG502S80A">
    <property type="taxonomic scope" value="Eukaryota"/>
</dbReference>
<dbReference type="InParanoid" id="G7DYL9"/>
<feature type="compositionally biased region" description="Polar residues" evidence="1">
    <location>
        <begin position="743"/>
        <end position="758"/>
    </location>
</feature>
<feature type="compositionally biased region" description="Basic and acidic residues" evidence="1">
    <location>
        <begin position="644"/>
        <end position="654"/>
    </location>
</feature>
<dbReference type="HOGENOM" id="CLU_367637_0_0_1"/>
<name>G7DYL9_MIXOS</name>
<protein>
    <submittedName>
        <fullName evidence="3">Uncharacterized protein</fullName>
    </submittedName>
</protein>
<feature type="region of interest" description="Disordered" evidence="1">
    <location>
        <begin position="477"/>
        <end position="516"/>
    </location>
</feature>
<evidence type="ECO:0000256" key="1">
    <source>
        <dbReference type="SAM" id="MobiDB-lite"/>
    </source>
</evidence>
<dbReference type="RefSeq" id="XP_014570166.1">
    <property type="nucleotide sequence ID" value="XM_014714680.1"/>
</dbReference>
<keyword evidence="2" id="KW-0472">Membrane</keyword>
<comment type="caution">
    <text evidence="3">The sequence shown here is derived from an EMBL/GenBank/DDBJ whole genome shotgun (WGS) entry which is preliminary data.</text>
</comment>
<keyword evidence="2" id="KW-0812">Transmembrane</keyword>
<evidence type="ECO:0000313" key="3">
    <source>
        <dbReference type="EMBL" id="GAA95679.1"/>
    </source>
</evidence>
<feature type="compositionally biased region" description="Polar residues" evidence="1">
    <location>
        <begin position="713"/>
        <end position="725"/>
    </location>
</feature>
<organism evidence="3 4">
    <name type="scientific">Mixia osmundae (strain CBS 9802 / IAM 14324 / JCM 22182 / KY 12970)</name>
    <dbReference type="NCBI Taxonomy" id="764103"/>
    <lineage>
        <taxon>Eukaryota</taxon>
        <taxon>Fungi</taxon>
        <taxon>Dikarya</taxon>
        <taxon>Basidiomycota</taxon>
        <taxon>Pucciniomycotina</taxon>
        <taxon>Mixiomycetes</taxon>
        <taxon>Mixiales</taxon>
        <taxon>Mixiaceae</taxon>
        <taxon>Mixia</taxon>
    </lineage>
</organism>